<evidence type="ECO:0000313" key="3">
    <source>
        <dbReference type="Proteomes" id="UP000218231"/>
    </source>
</evidence>
<reference evidence="2 3" key="1">
    <citation type="journal article" date="2017" name="Curr. Biol.">
        <title>Genome architecture and evolution of a unichromosomal asexual nematode.</title>
        <authorList>
            <person name="Fradin H."/>
            <person name="Zegar C."/>
            <person name="Gutwein M."/>
            <person name="Lucas J."/>
            <person name="Kovtun M."/>
            <person name="Corcoran D."/>
            <person name="Baugh L.R."/>
            <person name="Kiontke K."/>
            <person name="Gunsalus K."/>
            <person name="Fitch D.H."/>
            <person name="Piano F."/>
        </authorList>
    </citation>
    <scope>NUCLEOTIDE SEQUENCE [LARGE SCALE GENOMIC DNA]</scope>
    <source>
        <strain evidence="2">PF1309</strain>
    </source>
</reference>
<dbReference type="InterPro" id="IPR043968">
    <property type="entry name" value="SGNH"/>
</dbReference>
<keyword evidence="3" id="KW-1185">Reference proteome</keyword>
<dbReference type="SUPFAM" id="SSF52266">
    <property type="entry name" value="SGNH hydrolase"/>
    <property type="match status" value="1"/>
</dbReference>
<dbReference type="STRING" id="2018661.A0A2A2KRW5"/>
<feature type="domain" description="SGNH" evidence="1">
    <location>
        <begin position="14"/>
        <end position="121"/>
    </location>
</feature>
<dbReference type="OrthoDB" id="5840294at2759"/>
<proteinExistence type="predicted"/>
<protein>
    <recommendedName>
        <fullName evidence="1">SGNH domain-containing protein</fullName>
    </recommendedName>
</protein>
<accession>A0A2A2KRW5</accession>
<comment type="caution">
    <text evidence="2">The sequence shown here is derived from an EMBL/GenBank/DDBJ whole genome shotgun (WGS) entry which is preliminary data.</text>
</comment>
<dbReference type="Gene3D" id="3.40.50.1110">
    <property type="entry name" value="SGNH hydrolase"/>
    <property type="match status" value="1"/>
</dbReference>
<name>A0A2A2KRW5_9BILA</name>
<evidence type="ECO:0000313" key="2">
    <source>
        <dbReference type="EMBL" id="PAV76665.1"/>
    </source>
</evidence>
<evidence type="ECO:0000259" key="1">
    <source>
        <dbReference type="Pfam" id="PF19040"/>
    </source>
</evidence>
<sequence>MIGKLEYFEKEFKVKKIYILRALPVCFERCGSLAAEYIATMKSPLSTIGTGMIKNNNKVNAIRQERATKQCRKCELVDYTEALKNPDGNVTLYDSTRNLVYFDDGVHLNKFGFEKVRPVYEELARKLEAQLKGSSTN</sequence>
<organism evidence="2 3">
    <name type="scientific">Diploscapter pachys</name>
    <dbReference type="NCBI Taxonomy" id="2018661"/>
    <lineage>
        <taxon>Eukaryota</taxon>
        <taxon>Metazoa</taxon>
        <taxon>Ecdysozoa</taxon>
        <taxon>Nematoda</taxon>
        <taxon>Chromadorea</taxon>
        <taxon>Rhabditida</taxon>
        <taxon>Rhabditina</taxon>
        <taxon>Rhabditomorpha</taxon>
        <taxon>Rhabditoidea</taxon>
        <taxon>Rhabditidae</taxon>
        <taxon>Diploscapter</taxon>
    </lineage>
</organism>
<dbReference type="EMBL" id="LIAE01007834">
    <property type="protein sequence ID" value="PAV76665.1"/>
    <property type="molecule type" value="Genomic_DNA"/>
</dbReference>
<dbReference type="Pfam" id="PF19040">
    <property type="entry name" value="SGNH"/>
    <property type="match status" value="1"/>
</dbReference>
<dbReference type="AlphaFoldDB" id="A0A2A2KRW5"/>
<dbReference type="InterPro" id="IPR036514">
    <property type="entry name" value="SGNH_hydro_sf"/>
</dbReference>
<dbReference type="Proteomes" id="UP000218231">
    <property type="component" value="Unassembled WGS sequence"/>
</dbReference>
<gene>
    <name evidence="2" type="ORF">WR25_25560</name>
</gene>